<dbReference type="EnsemblPlants" id="Pp3c3_19360V3.1">
    <property type="protein sequence ID" value="Pp3c3_19360V3.1"/>
    <property type="gene ID" value="Pp3c3_19360"/>
</dbReference>
<dbReference type="InterPro" id="IPR017930">
    <property type="entry name" value="Myb_dom"/>
</dbReference>
<dbReference type="FunCoup" id="A0A2K1KV94">
    <property type="interactions" value="4"/>
</dbReference>
<dbReference type="FunFam" id="1.10.10.60:FF:000015">
    <property type="entry name" value="Transcription factor RAX3"/>
    <property type="match status" value="1"/>
</dbReference>
<dbReference type="RefSeq" id="XP_024369860.1">
    <property type="nucleotide sequence ID" value="XM_024514092.2"/>
</dbReference>
<dbReference type="GeneID" id="112279541"/>
<dbReference type="InterPro" id="IPR015495">
    <property type="entry name" value="Myb_TF_plants"/>
</dbReference>
<keyword evidence="4" id="KW-0238">DNA-binding</keyword>
<evidence type="ECO:0000313" key="10">
    <source>
        <dbReference type="EMBL" id="PNR57666.1"/>
    </source>
</evidence>
<keyword evidence="2" id="KW-0677">Repeat</keyword>
<feature type="compositionally biased region" description="Polar residues" evidence="7">
    <location>
        <begin position="213"/>
        <end position="242"/>
    </location>
</feature>
<dbReference type="InterPro" id="IPR001005">
    <property type="entry name" value="SANT/Myb"/>
</dbReference>
<evidence type="ECO:0000256" key="1">
    <source>
        <dbReference type="ARBA" id="ARBA00004123"/>
    </source>
</evidence>
<keyword evidence="5" id="KW-0804">Transcription</keyword>
<evidence type="ECO:0000256" key="2">
    <source>
        <dbReference type="ARBA" id="ARBA00022737"/>
    </source>
</evidence>
<dbReference type="Pfam" id="PF00249">
    <property type="entry name" value="Myb_DNA-binding"/>
    <property type="match status" value="2"/>
</dbReference>
<dbReference type="Proteomes" id="UP000006727">
    <property type="component" value="Chromosome 3"/>
</dbReference>
<evidence type="ECO:0000256" key="6">
    <source>
        <dbReference type="ARBA" id="ARBA00023242"/>
    </source>
</evidence>
<feature type="domain" description="Myb-like" evidence="8">
    <location>
        <begin position="8"/>
        <end position="60"/>
    </location>
</feature>
<dbReference type="PANTHER" id="PTHR47994:SF5">
    <property type="entry name" value="F14D16.11-RELATED"/>
    <property type="match status" value="1"/>
</dbReference>
<dbReference type="GO" id="GO:0003700">
    <property type="term" value="F:DNA-binding transcription factor activity"/>
    <property type="evidence" value="ECO:0000318"/>
    <property type="project" value="GO_Central"/>
</dbReference>
<dbReference type="SMART" id="SM00717">
    <property type="entry name" value="SANT"/>
    <property type="match status" value="2"/>
</dbReference>
<dbReference type="EnsemblPlants" id="Pp3c3_19360V3.2">
    <property type="protein sequence ID" value="Pp3c3_19360V3.2"/>
    <property type="gene ID" value="Pp3c3_19360"/>
</dbReference>
<reference evidence="10 12" key="1">
    <citation type="journal article" date="2008" name="Science">
        <title>The Physcomitrella genome reveals evolutionary insights into the conquest of land by plants.</title>
        <authorList>
            <person name="Rensing S."/>
            <person name="Lang D."/>
            <person name="Zimmer A."/>
            <person name="Terry A."/>
            <person name="Salamov A."/>
            <person name="Shapiro H."/>
            <person name="Nishiyama T."/>
            <person name="Perroud P.-F."/>
            <person name="Lindquist E."/>
            <person name="Kamisugi Y."/>
            <person name="Tanahashi T."/>
            <person name="Sakakibara K."/>
            <person name="Fujita T."/>
            <person name="Oishi K."/>
            <person name="Shin-I T."/>
            <person name="Kuroki Y."/>
            <person name="Toyoda A."/>
            <person name="Suzuki Y."/>
            <person name="Hashimoto A."/>
            <person name="Yamaguchi K."/>
            <person name="Sugano A."/>
            <person name="Kohara Y."/>
            <person name="Fujiyama A."/>
            <person name="Anterola A."/>
            <person name="Aoki S."/>
            <person name="Ashton N."/>
            <person name="Barbazuk W.B."/>
            <person name="Barker E."/>
            <person name="Bennetzen J."/>
            <person name="Bezanilla M."/>
            <person name="Blankenship R."/>
            <person name="Cho S.H."/>
            <person name="Dutcher S."/>
            <person name="Estelle M."/>
            <person name="Fawcett J.A."/>
            <person name="Gundlach H."/>
            <person name="Hanada K."/>
            <person name="Heyl A."/>
            <person name="Hicks K.A."/>
            <person name="Hugh J."/>
            <person name="Lohr M."/>
            <person name="Mayer K."/>
            <person name="Melkozernov A."/>
            <person name="Murata T."/>
            <person name="Nelson D."/>
            <person name="Pils B."/>
            <person name="Prigge M."/>
            <person name="Reiss B."/>
            <person name="Renner T."/>
            <person name="Rombauts S."/>
            <person name="Rushton P."/>
            <person name="Sanderfoot A."/>
            <person name="Schween G."/>
            <person name="Shiu S.-H."/>
            <person name="Stueber K."/>
            <person name="Theodoulou F.L."/>
            <person name="Tu H."/>
            <person name="Van de Peer Y."/>
            <person name="Verrier P.J."/>
            <person name="Waters E."/>
            <person name="Wood A."/>
            <person name="Yang L."/>
            <person name="Cove D."/>
            <person name="Cuming A."/>
            <person name="Hasebe M."/>
            <person name="Lucas S."/>
            <person name="Mishler D.B."/>
            <person name="Reski R."/>
            <person name="Grigoriev I."/>
            <person name="Quatrano R.S."/>
            <person name="Boore J.L."/>
        </authorList>
    </citation>
    <scope>NUCLEOTIDE SEQUENCE [LARGE SCALE GENOMIC DNA]</scope>
    <source>
        <strain evidence="11 12">cv. Gransden 2004</strain>
    </source>
</reference>
<evidence type="ECO:0000256" key="7">
    <source>
        <dbReference type="SAM" id="MobiDB-lite"/>
    </source>
</evidence>
<dbReference type="GO" id="GO:0000976">
    <property type="term" value="F:transcription cis-regulatory region binding"/>
    <property type="evidence" value="ECO:0007669"/>
    <property type="project" value="UniProtKB-ARBA"/>
</dbReference>
<reference evidence="10 12" key="2">
    <citation type="journal article" date="2018" name="Plant J.">
        <title>The Physcomitrella patens chromosome-scale assembly reveals moss genome structure and evolution.</title>
        <authorList>
            <person name="Lang D."/>
            <person name="Ullrich K.K."/>
            <person name="Murat F."/>
            <person name="Fuchs J."/>
            <person name="Jenkins J."/>
            <person name="Haas F.B."/>
            <person name="Piednoel M."/>
            <person name="Gundlach H."/>
            <person name="Van Bel M."/>
            <person name="Meyberg R."/>
            <person name="Vives C."/>
            <person name="Morata J."/>
            <person name="Symeonidi A."/>
            <person name="Hiss M."/>
            <person name="Muchero W."/>
            <person name="Kamisugi Y."/>
            <person name="Saleh O."/>
            <person name="Blanc G."/>
            <person name="Decker E.L."/>
            <person name="van Gessel N."/>
            <person name="Grimwood J."/>
            <person name="Hayes R.D."/>
            <person name="Graham S.W."/>
            <person name="Gunter L.E."/>
            <person name="McDaniel S.F."/>
            <person name="Hoernstein S.N.W."/>
            <person name="Larsson A."/>
            <person name="Li F.W."/>
            <person name="Perroud P.F."/>
            <person name="Phillips J."/>
            <person name="Ranjan P."/>
            <person name="Rokshar D.S."/>
            <person name="Rothfels C.J."/>
            <person name="Schneider L."/>
            <person name="Shu S."/>
            <person name="Stevenson D.W."/>
            <person name="Thummler F."/>
            <person name="Tillich M."/>
            <person name="Villarreal Aguilar J.C."/>
            <person name="Widiez T."/>
            <person name="Wong G.K."/>
            <person name="Wymore A."/>
            <person name="Zhang Y."/>
            <person name="Zimmer A.D."/>
            <person name="Quatrano R.S."/>
            <person name="Mayer K.F.X."/>
            <person name="Goodstein D."/>
            <person name="Casacuberta J.M."/>
            <person name="Vandepoele K."/>
            <person name="Reski R."/>
            <person name="Cuming A.C."/>
            <person name="Tuskan G.A."/>
            <person name="Maumus F."/>
            <person name="Salse J."/>
            <person name="Schmutz J."/>
            <person name="Rensing S.A."/>
        </authorList>
    </citation>
    <scope>NUCLEOTIDE SEQUENCE [LARGE SCALE GENOMIC DNA]</scope>
    <source>
        <strain evidence="11 12">cv. Gransden 2004</strain>
    </source>
</reference>
<dbReference type="PANTHER" id="PTHR47994">
    <property type="entry name" value="F14D16.11-RELATED"/>
    <property type="match status" value="1"/>
</dbReference>
<evidence type="ECO:0000259" key="9">
    <source>
        <dbReference type="PROSITE" id="PS51294"/>
    </source>
</evidence>
<dbReference type="AlphaFoldDB" id="A0A2K1KV94"/>
<sequence length="533" mass="58511">MTRLLKSNEDVRKGAWAAEEDEKLRKYVETYGTGHWRSVGKKAGLQRCGKSCRLRWTNYLRPDIRHGSFTQEEENLIVKLHAAHGSRWSLIAAQMPGRTDNDIKNHWNTRLKKKLCDLGIDPVTHKPIADLLRDLAGTIANSSGTGNQVAEEAARRCFRDNLVSKAVRECGKAKPALASQYMLHKSLNDVHRRDVQGTEDLTMSELHAGDIVQKSSNNSGSHSMDESSSTEEALSRRSNSPPDSIDFEHLNQHRYQASTGDHHQSDIEQRTAGTVVESSCGRIAYLSLAQMNEANMSGFMGARSSALPSFQEVDQVGCSLPASSLPNAGSDQFDYRNTDFGKVINVFRSNAPISDSPTRPVVQQRADGTRWSASRSALSQDAHLPISPSCAASQLPLSRFSSEVHNQLAQSHAEVSYMQGSDLSRPQSTSAPSKLDVRINLGYNQQRPLPESFGYRNFSGPSTTSSTSTPGSVLDMTTQQTLPGYGGQYSSSSSATNANHTSFNSPLAGTPTGLRLHECEVPSPRMVLWDFQE</sequence>
<accession>A0A2K1KV94</accession>
<evidence type="ECO:0000256" key="5">
    <source>
        <dbReference type="ARBA" id="ARBA00023163"/>
    </source>
</evidence>
<dbReference type="InterPro" id="IPR009057">
    <property type="entry name" value="Homeodomain-like_sf"/>
</dbReference>
<protein>
    <submittedName>
        <fullName evidence="10 11">Uncharacterized protein</fullName>
    </submittedName>
</protein>
<evidence type="ECO:0000259" key="8">
    <source>
        <dbReference type="PROSITE" id="PS50090"/>
    </source>
</evidence>
<dbReference type="Gene3D" id="1.10.10.60">
    <property type="entry name" value="Homeodomain-like"/>
    <property type="match status" value="2"/>
</dbReference>
<name>A0A2K1KV94_PHYPA</name>
<evidence type="ECO:0000313" key="11">
    <source>
        <dbReference type="EnsemblPlants" id="Pp3c3_19360V3.1"/>
    </source>
</evidence>
<comment type="subcellular location">
    <subcellularLocation>
        <location evidence="1">Nucleus</location>
    </subcellularLocation>
</comment>
<dbReference type="PROSITE" id="PS51294">
    <property type="entry name" value="HTH_MYB"/>
    <property type="match status" value="2"/>
</dbReference>
<evidence type="ECO:0000256" key="3">
    <source>
        <dbReference type="ARBA" id="ARBA00023015"/>
    </source>
</evidence>
<proteinExistence type="predicted"/>
<reference evidence="11" key="3">
    <citation type="submission" date="2020-12" db="UniProtKB">
        <authorList>
            <consortium name="EnsemblPlants"/>
        </authorList>
    </citation>
    <scope>IDENTIFICATION</scope>
</reference>
<keyword evidence="12" id="KW-1185">Reference proteome</keyword>
<dbReference type="PROSITE" id="PS50090">
    <property type="entry name" value="MYB_LIKE"/>
    <property type="match status" value="2"/>
</dbReference>
<keyword evidence="6" id="KW-0539">Nucleus</keyword>
<dbReference type="Gramene" id="Pp3c3_19360V3.2">
    <property type="protein sequence ID" value="Pp3c3_19360V3.2"/>
    <property type="gene ID" value="Pp3c3_19360"/>
</dbReference>
<feature type="compositionally biased region" description="Low complexity" evidence="7">
    <location>
        <begin position="490"/>
        <end position="505"/>
    </location>
</feature>
<feature type="region of interest" description="Disordered" evidence="7">
    <location>
        <begin position="207"/>
        <end position="247"/>
    </location>
</feature>
<dbReference type="SUPFAM" id="SSF46689">
    <property type="entry name" value="Homeodomain-like"/>
    <property type="match status" value="1"/>
</dbReference>
<evidence type="ECO:0000256" key="4">
    <source>
        <dbReference type="ARBA" id="ARBA00023125"/>
    </source>
</evidence>
<dbReference type="PaxDb" id="3218-PP1S204_13V6.1"/>
<feature type="domain" description="Myb-like" evidence="8">
    <location>
        <begin position="61"/>
        <end position="111"/>
    </location>
</feature>
<dbReference type="FunFam" id="1.10.10.60:FF:000394">
    <property type="entry name" value="MYB transcription factor"/>
    <property type="match status" value="1"/>
</dbReference>
<gene>
    <name evidence="11" type="primary">LOC112279541</name>
    <name evidence="10" type="ORF">PHYPA_004660</name>
</gene>
<dbReference type="CDD" id="cd00167">
    <property type="entry name" value="SANT"/>
    <property type="match status" value="2"/>
</dbReference>
<feature type="domain" description="HTH myb-type" evidence="9">
    <location>
        <begin position="61"/>
        <end position="115"/>
    </location>
</feature>
<feature type="region of interest" description="Disordered" evidence="7">
    <location>
        <begin position="411"/>
        <end position="433"/>
    </location>
</feature>
<feature type="domain" description="HTH myb-type" evidence="9">
    <location>
        <begin position="8"/>
        <end position="60"/>
    </location>
</feature>
<feature type="region of interest" description="Disordered" evidence="7">
    <location>
        <begin position="486"/>
        <end position="505"/>
    </location>
</feature>
<dbReference type="GO" id="GO:0006355">
    <property type="term" value="P:regulation of DNA-templated transcription"/>
    <property type="evidence" value="ECO:0000318"/>
    <property type="project" value="GO_Central"/>
</dbReference>
<dbReference type="EMBL" id="ABEU02000003">
    <property type="protein sequence ID" value="PNR57666.1"/>
    <property type="molecule type" value="Genomic_DNA"/>
</dbReference>
<dbReference type="GO" id="GO:0005634">
    <property type="term" value="C:nucleus"/>
    <property type="evidence" value="ECO:0000318"/>
    <property type="project" value="GO_Central"/>
</dbReference>
<feature type="compositionally biased region" description="Polar residues" evidence="7">
    <location>
        <begin position="418"/>
        <end position="432"/>
    </location>
</feature>
<organism evidence="10">
    <name type="scientific">Physcomitrium patens</name>
    <name type="common">Spreading-leaved earth moss</name>
    <name type="synonym">Physcomitrella patens</name>
    <dbReference type="NCBI Taxonomy" id="3218"/>
    <lineage>
        <taxon>Eukaryota</taxon>
        <taxon>Viridiplantae</taxon>
        <taxon>Streptophyta</taxon>
        <taxon>Embryophyta</taxon>
        <taxon>Bryophyta</taxon>
        <taxon>Bryophytina</taxon>
        <taxon>Bryopsida</taxon>
        <taxon>Funariidae</taxon>
        <taxon>Funariales</taxon>
        <taxon>Funariaceae</taxon>
        <taxon>Physcomitrium</taxon>
    </lineage>
</organism>
<feature type="region of interest" description="Disordered" evidence="7">
    <location>
        <begin position="351"/>
        <end position="378"/>
    </location>
</feature>
<keyword evidence="3" id="KW-0805">Transcription regulation</keyword>
<evidence type="ECO:0000313" key="12">
    <source>
        <dbReference type="Proteomes" id="UP000006727"/>
    </source>
</evidence>
<dbReference type="Gramene" id="Pp3c3_19360V3.1">
    <property type="protein sequence ID" value="Pp3c3_19360V3.1"/>
    <property type="gene ID" value="Pp3c3_19360"/>
</dbReference>